<dbReference type="GO" id="GO:0016020">
    <property type="term" value="C:membrane"/>
    <property type="evidence" value="ECO:0007669"/>
    <property type="project" value="InterPro"/>
</dbReference>
<accession>A0A3P1SVV7</accession>
<feature type="chain" id="PRO_5017927161" evidence="1">
    <location>
        <begin position="32"/>
        <end position="315"/>
    </location>
</feature>
<organism evidence="3 4">
    <name type="scientific">Amphritea balenae</name>
    <dbReference type="NCBI Taxonomy" id="452629"/>
    <lineage>
        <taxon>Bacteria</taxon>
        <taxon>Pseudomonadati</taxon>
        <taxon>Pseudomonadota</taxon>
        <taxon>Gammaproteobacteria</taxon>
        <taxon>Oceanospirillales</taxon>
        <taxon>Oceanospirillaceae</taxon>
        <taxon>Amphritea</taxon>
    </lineage>
</organism>
<name>A0A3P1SVV7_9GAMM</name>
<dbReference type="Gene3D" id="2.40.160.10">
    <property type="entry name" value="Porin"/>
    <property type="match status" value="1"/>
</dbReference>
<evidence type="ECO:0000313" key="4">
    <source>
        <dbReference type="Proteomes" id="UP000267535"/>
    </source>
</evidence>
<evidence type="ECO:0000259" key="2">
    <source>
        <dbReference type="Pfam" id="PF13609"/>
    </source>
</evidence>
<proteinExistence type="predicted"/>
<dbReference type="InterPro" id="IPR023614">
    <property type="entry name" value="Porin_dom_sf"/>
</dbReference>
<feature type="domain" description="Porin" evidence="2">
    <location>
        <begin position="16"/>
        <end position="297"/>
    </location>
</feature>
<keyword evidence="4" id="KW-1185">Reference proteome</keyword>
<reference evidence="3 4" key="1">
    <citation type="submission" date="2018-11" db="EMBL/GenBank/DDBJ databases">
        <title>The draft genome sequence of Amphritea balenae JAMM 1525T.</title>
        <authorList>
            <person name="Fang Z."/>
            <person name="Zhang Y."/>
            <person name="Han X."/>
        </authorList>
    </citation>
    <scope>NUCLEOTIDE SEQUENCE [LARGE SCALE GENOMIC DNA]</scope>
    <source>
        <strain evidence="3 4">JAMM 1525</strain>
    </source>
</reference>
<dbReference type="Pfam" id="PF13609">
    <property type="entry name" value="Porin_4"/>
    <property type="match status" value="1"/>
</dbReference>
<gene>
    <name evidence="3" type="ORF">EHS89_01955</name>
</gene>
<keyword evidence="1" id="KW-0732">Signal</keyword>
<dbReference type="AlphaFoldDB" id="A0A3P1SVV7"/>
<protein>
    <submittedName>
        <fullName evidence="3">Porin</fullName>
    </submittedName>
</protein>
<dbReference type="GO" id="GO:0015288">
    <property type="term" value="F:porin activity"/>
    <property type="evidence" value="ECO:0007669"/>
    <property type="project" value="InterPro"/>
</dbReference>
<evidence type="ECO:0000313" key="3">
    <source>
        <dbReference type="EMBL" id="RRD01347.1"/>
    </source>
</evidence>
<dbReference type="OrthoDB" id="8957883at2"/>
<dbReference type="InterPro" id="IPR033900">
    <property type="entry name" value="Gram_neg_porin_domain"/>
</dbReference>
<dbReference type="Proteomes" id="UP000267535">
    <property type="component" value="Unassembled WGS sequence"/>
</dbReference>
<dbReference type="SUPFAM" id="SSF56935">
    <property type="entry name" value="Porins"/>
    <property type="match status" value="1"/>
</dbReference>
<comment type="caution">
    <text evidence="3">The sequence shown here is derived from an EMBL/GenBank/DDBJ whole genome shotgun (WGS) entry which is preliminary data.</text>
</comment>
<evidence type="ECO:0000256" key="1">
    <source>
        <dbReference type="SAM" id="SignalP"/>
    </source>
</evidence>
<feature type="signal peptide" evidence="1">
    <location>
        <begin position="1"/>
        <end position="31"/>
    </location>
</feature>
<sequence length="315" mass="32095">MLNIEGEMLMKKSIIALAVAGALTAPMVAQADAVLSGAVAVDYINKELANNDKGFFQIDDAIIDLSASSEAEGLTSGAQIQYEVGSGATSLTYANAYLSGDFGTAIAGKIANPINDVTGDSLGTSDSEEAGAGSGADLVSDEIIAAAYMTPDMGGFSAYAGVIANADGAADENTADAWLAGVKFAMAGVKAHLGYANEKGTGGDDDSTVIGLKLGYAIDALSLTGVYTKYEDDGDKFDTTLGLAAGYDLGATDLYAFHVQDDFEGAEKAKTTGVKASYALATGASAYAEWSKTTNRNGVDGDDGKTITLGYKVSF</sequence>
<dbReference type="EMBL" id="RQXV01000001">
    <property type="protein sequence ID" value="RRD01347.1"/>
    <property type="molecule type" value="Genomic_DNA"/>
</dbReference>